<dbReference type="InterPro" id="IPR013098">
    <property type="entry name" value="Ig_I-set"/>
</dbReference>
<gene>
    <name evidence="4" type="ORF">GIL414_LOCUS60979</name>
</gene>
<dbReference type="InterPro" id="IPR036116">
    <property type="entry name" value="FN3_sf"/>
</dbReference>
<dbReference type="PANTHER" id="PTHR13817:SF172">
    <property type="entry name" value="IG-LIKE DOMAIN-CONTAINING PROTEIN"/>
    <property type="match status" value="1"/>
</dbReference>
<sequence length="389" mass="45521">WSLVNRSEVDNVKFDYDDTNQYRLKFDRIKEFHHNLIFKCCYENKDIKNQGFIKLNVERIEPPPIVSYVPNNQTVPIGAEATFSCQSEDDINIQWWFTPYYRPYKTMKIINNQKYRIEKNHDLIIQSAEKSDVGIYKCISINKNNDETTWIGHLHVDDTRSNVKFHRVERKDLPPAPSQPIAIAINSRSIELVWNIQSVDTIDYLIEYYDLDCDQKNNLEWKRLVTKNKNSRQIINDLKSDLIYQFMIRARNSFGYGPPSMLSELIETKNNQQSIDELIYLYDPIAIHETSLTIKWNILQKNSLVNKISIYIINKKETHERIETVTNSLTTYTINNLRPDTDYTIHLVSMLDNIGRSSNQISIRTLESTPSSSPTNVLVQLISTTELSI</sequence>
<dbReference type="Pfam" id="PF07679">
    <property type="entry name" value="I-set"/>
    <property type="match status" value="1"/>
</dbReference>
<dbReference type="InterPro" id="IPR036179">
    <property type="entry name" value="Ig-like_dom_sf"/>
</dbReference>
<dbReference type="InterPro" id="IPR013783">
    <property type="entry name" value="Ig-like_fold"/>
</dbReference>
<dbReference type="SUPFAM" id="SSF48726">
    <property type="entry name" value="Immunoglobulin"/>
    <property type="match status" value="1"/>
</dbReference>
<dbReference type="EMBL" id="CAJOBJ010237601">
    <property type="protein sequence ID" value="CAF5068684.1"/>
    <property type="molecule type" value="Genomic_DNA"/>
</dbReference>
<evidence type="ECO:0000313" key="5">
    <source>
        <dbReference type="Proteomes" id="UP000681720"/>
    </source>
</evidence>
<evidence type="ECO:0000259" key="2">
    <source>
        <dbReference type="PROSITE" id="PS50835"/>
    </source>
</evidence>
<dbReference type="Proteomes" id="UP000681720">
    <property type="component" value="Unassembled WGS sequence"/>
</dbReference>
<feature type="domain" description="Fibronectin type-III" evidence="3">
    <location>
        <begin position="176"/>
        <end position="271"/>
    </location>
</feature>
<dbReference type="Pfam" id="PF00041">
    <property type="entry name" value="fn3"/>
    <property type="match status" value="2"/>
</dbReference>
<dbReference type="Gene3D" id="2.60.40.10">
    <property type="entry name" value="Immunoglobulins"/>
    <property type="match status" value="3"/>
</dbReference>
<dbReference type="GO" id="GO:0031430">
    <property type="term" value="C:M band"/>
    <property type="evidence" value="ECO:0007669"/>
    <property type="project" value="TreeGrafter"/>
</dbReference>
<reference evidence="4" key="1">
    <citation type="submission" date="2021-02" db="EMBL/GenBank/DDBJ databases">
        <authorList>
            <person name="Nowell W R."/>
        </authorList>
    </citation>
    <scope>NUCLEOTIDE SEQUENCE</scope>
</reference>
<evidence type="ECO:0000259" key="3">
    <source>
        <dbReference type="PROSITE" id="PS50853"/>
    </source>
</evidence>
<feature type="non-terminal residue" evidence="4">
    <location>
        <position position="1"/>
    </location>
</feature>
<comment type="caution">
    <text evidence="4">The sequence shown here is derived from an EMBL/GenBank/DDBJ whole genome shotgun (WGS) entry which is preliminary data.</text>
</comment>
<feature type="non-terminal residue" evidence="4">
    <location>
        <position position="389"/>
    </location>
</feature>
<accession>A0A8S3EP43</accession>
<feature type="domain" description="Fibronectin type-III" evidence="3">
    <location>
        <begin position="274"/>
        <end position="368"/>
    </location>
</feature>
<dbReference type="SMART" id="SM00060">
    <property type="entry name" value="FN3"/>
    <property type="match status" value="2"/>
</dbReference>
<dbReference type="PANTHER" id="PTHR13817">
    <property type="entry name" value="TITIN"/>
    <property type="match status" value="1"/>
</dbReference>
<protein>
    <submittedName>
        <fullName evidence="4">Uncharacterized protein</fullName>
    </submittedName>
</protein>
<dbReference type="SUPFAM" id="SSF49265">
    <property type="entry name" value="Fibronectin type III"/>
    <property type="match status" value="2"/>
</dbReference>
<evidence type="ECO:0000313" key="4">
    <source>
        <dbReference type="EMBL" id="CAF5068684.1"/>
    </source>
</evidence>
<feature type="domain" description="Ig-like" evidence="2">
    <location>
        <begin position="64"/>
        <end position="149"/>
    </location>
</feature>
<dbReference type="InterPro" id="IPR007110">
    <property type="entry name" value="Ig-like_dom"/>
</dbReference>
<dbReference type="GO" id="GO:0045214">
    <property type="term" value="P:sarcomere organization"/>
    <property type="evidence" value="ECO:0007669"/>
    <property type="project" value="TreeGrafter"/>
</dbReference>
<dbReference type="CDD" id="cd00063">
    <property type="entry name" value="FN3"/>
    <property type="match status" value="2"/>
</dbReference>
<dbReference type="InterPro" id="IPR050964">
    <property type="entry name" value="Striated_Muscle_Regulatory"/>
</dbReference>
<dbReference type="PROSITE" id="PS50853">
    <property type="entry name" value="FN3"/>
    <property type="match status" value="2"/>
</dbReference>
<dbReference type="PROSITE" id="PS50835">
    <property type="entry name" value="IG_LIKE"/>
    <property type="match status" value="1"/>
</dbReference>
<proteinExistence type="predicted"/>
<dbReference type="SMART" id="SM00409">
    <property type="entry name" value="IG"/>
    <property type="match status" value="1"/>
</dbReference>
<name>A0A8S3EP43_9BILA</name>
<organism evidence="4 5">
    <name type="scientific">Rotaria magnacalcarata</name>
    <dbReference type="NCBI Taxonomy" id="392030"/>
    <lineage>
        <taxon>Eukaryota</taxon>
        <taxon>Metazoa</taxon>
        <taxon>Spiralia</taxon>
        <taxon>Gnathifera</taxon>
        <taxon>Rotifera</taxon>
        <taxon>Eurotatoria</taxon>
        <taxon>Bdelloidea</taxon>
        <taxon>Philodinida</taxon>
        <taxon>Philodinidae</taxon>
        <taxon>Rotaria</taxon>
    </lineage>
</organism>
<dbReference type="InterPro" id="IPR003599">
    <property type="entry name" value="Ig_sub"/>
</dbReference>
<dbReference type="AlphaFoldDB" id="A0A8S3EP43"/>
<evidence type="ECO:0000256" key="1">
    <source>
        <dbReference type="ARBA" id="ARBA00022737"/>
    </source>
</evidence>
<keyword evidence="1" id="KW-0677">Repeat</keyword>
<dbReference type="InterPro" id="IPR003961">
    <property type="entry name" value="FN3_dom"/>
</dbReference>